<dbReference type="Proteomes" id="UP000284706">
    <property type="component" value="Unassembled WGS sequence"/>
</dbReference>
<dbReference type="AlphaFoldDB" id="A0A409W427"/>
<proteinExistence type="predicted"/>
<accession>A0A409W427</accession>
<evidence type="ECO:0000313" key="2">
    <source>
        <dbReference type="Proteomes" id="UP000284706"/>
    </source>
</evidence>
<keyword evidence="2" id="KW-1185">Reference proteome</keyword>
<sequence length="362" mass="41182">RVVRSCVTCKKTDLLPRPTSVSRRRLAFSSRHLLFQLAPQQRVQDFSQTDKNIHQLSIDQLPLIYLSLPPTTPLNFNYPQFNDGSHLYCSGQYHTTLALRMRVFGSSHRSYRPSAKNERRNPSGCGRRYVSRTEIVFVLLSHSRIDGQLCQHTSKTCPAYPRPRSRTRTMKPDDRQSPMSGWVGAVGAWLPFKGECALQQIRAGSVGRQLSHYGQSVVLLQWHEFTVSATPGQCVISYRASGSRWWVRFPCRMLHCRGFGSSCHPFCFPSSIAIETDSFYLTDIHNIARTTTFKCMPISTQSRCPSCPLEHPGPSSSRFEELSEQYIILIKAMMGIYALKRTTGTLLTVSRLTDAPCAWRRR</sequence>
<evidence type="ECO:0000313" key="1">
    <source>
        <dbReference type="EMBL" id="PPQ73246.1"/>
    </source>
</evidence>
<dbReference type="EMBL" id="NHYE01005415">
    <property type="protein sequence ID" value="PPQ73246.1"/>
    <property type="molecule type" value="Genomic_DNA"/>
</dbReference>
<protein>
    <submittedName>
        <fullName evidence="1">Uncharacterized protein</fullName>
    </submittedName>
</protein>
<dbReference type="InParanoid" id="A0A409W427"/>
<reference evidence="1 2" key="1">
    <citation type="journal article" date="2018" name="Evol. Lett.">
        <title>Horizontal gene cluster transfer increased hallucinogenic mushroom diversity.</title>
        <authorList>
            <person name="Reynolds H.T."/>
            <person name="Vijayakumar V."/>
            <person name="Gluck-Thaler E."/>
            <person name="Korotkin H.B."/>
            <person name="Matheny P.B."/>
            <person name="Slot J.C."/>
        </authorList>
    </citation>
    <scope>NUCLEOTIDE SEQUENCE [LARGE SCALE GENOMIC DNA]</scope>
    <source>
        <strain evidence="1 2">SRW20</strain>
    </source>
</reference>
<gene>
    <name evidence="1" type="ORF">CVT26_015056</name>
</gene>
<feature type="non-terminal residue" evidence="1">
    <location>
        <position position="1"/>
    </location>
</feature>
<organism evidence="1 2">
    <name type="scientific">Gymnopilus dilepis</name>
    <dbReference type="NCBI Taxonomy" id="231916"/>
    <lineage>
        <taxon>Eukaryota</taxon>
        <taxon>Fungi</taxon>
        <taxon>Dikarya</taxon>
        <taxon>Basidiomycota</taxon>
        <taxon>Agaricomycotina</taxon>
        <taxon>Agaricomycetes</taxon>
        <taxon>Agaricomycetidae</taxon>
        <taxon>Agaricales</taxon>
        <taxon>Agaricineae</taxon>
        <taxon>Hymenogastraceae</taxon>
        <taxon>Gymnopilus</taxon>
    </lineage>
</organism>
<name>A0A409W427_9AGAR</name>
<comment type="caution">
    <text evidence="1">The sequence shown here is derived from an EMBL/GenBank/DDBJ whole genome shotgun (WGS) entry which is preliminary data.</text>
</comment>